<name>A0A285ECY6_9ACTN</name>
<evidence type="ECO:0000313" key="1">
    <source>
        <dbReference type="EMBL" id="SNX96847.1"/>
    </source>
</evidence>
<proteinExistence type="predicted"/>
<dbReference type="AlphaFoldDB" id="A0A285ECY6"/>
<reference evidence="1 2" key="1">
    <citation type="submission" date="2017-09" db="EMBL/GenBank/DDBJ databases">
        <authorList>
            <person name="Ehlers B."/>
            <person name="Leendertz F.H."/>
        </authorList>
    </citation>
    <scope>NUCLEOTIDE SEQUENCE [LARGE SCALE GENOMIC DNA]</scope>
    <source>
        <strain evidence="1 2">DSM 46844</strain>
    </source>
</reference>
<sequence>MTGPVLGRGGGARSFLRRLWSEEVAQQSGQVVGIGPEALTVGLDDVEHTTSQLEEATQTLRAFLQHVQQAAEARQQWAAEKAAEIAQDYLDEG</sequence>
<dbReference type="Proteomes" id="UP000219514">
    <property type="component" value="Unassembled WGS sequence"/>
</dbReference>
<organism evidence="1 2">
    <name type="scientific">Geodermatophilus sabuli</name>
    <dbReference type="NCBI Taxonomy" id="1564158"/>
    <lineage>
        <taxon>Bacteria</taxon>
        <taxon>Bacillati</taxon>
        <taxon>Actinomycetota</taxon>
        <taxon>Actinomycetes</taxon>
        <taxon>Geodermatophilales</taxon>
        <taxon>Geodermatophilaceae</taxon>
        <taxon>Geodermatophilus</taxon>
    </lineage>
</organism>
<dbReference type="GO" id="GO:0016853">
    <property type="term" value="F:isomerase activity"/>
    <property type="evidence" value="ECO:0007669"/>
    <property type="project" value="UniProtKB-KW"/>
</dbReference>
<evidence type="ECO:0000313" key="2">
    <source>
        <dbReference type="Proteomes" id="UP000219514"/>
    </source>
</evidence>
<accession>A0A285ECY6</accession>
<keyword evidence="2" id="KW-1185">Reference proteome</keyword>
<gene>
    <name evidence="1" type="ORF">SAMN06893097_105187</name>
</gene>
<keyword evidence="1" id="KW-0413">Isomerase</keyword>
<protein>
    <submittedName>
        <fullName evidence="1">Domain amino terminal to FKBP-type peptidyl-prolyl isomerase</fullName>
    </submittedName>
</protein>
<dbReference type="EMBL" id="OBDO01000005">
    <property type="protein sequence ID" value="SNX96847.1"/>
    <property type="molecule type" value="Genomic_DNA"/>
</dbReference>